<protein>
    <recommendedName>
        <fullName evidence="6">Protein-tyrosine-phosphatase</fullName>
    </recommendedName>
</protein>
<dbReference type="PROSITE" id="PS00383">
    <property type="entry name" value="TYR_PHOSPHATASE_1"/>
    <property type="match status" value="1"/>
</dbReference>
<evidence type="ECO:0000313" key="5">
    <source>
        <dbReference type="EMBL" id="CAD9207993.1"/>
    </source>
</evidence>
<dbReference type="AlphaFoldDB" id="A0A7S1X4L4"/>
<dbReference type="CDD" id="cd14498">
    <property type="entry name" value="DSP"/>
    <property type="match status" value="1"/>
</dbReference>
<dbReference type="SMART" id="SM00195">
    <property type="entry name" value="DSPc"/>
    <property type="match status" value="1"/>
</dbReference>
<dbReference type="GO" id="GO:0008579">
    <property type="term" value="F:JUN kinase phosphatase activity"/>
    <property type="evidence" value="ECO:0007669"/>
    <property type="project" value="TreeGrafter"/>
</dbReference>
<dbReference type="PROSITE" id="PS50054">
    <property type="entry name" value="TYR_PHOSPHATASE_DUAL"/>
    <property type="match status" value="1"/>
</dbReference>
<dbReference type="InterPro" id="IPR000387">
    <property type="entry name" value="Tyr_Pase_dom"/>
</dbReference>
<feature type="domain" description="Tyrosine-protein phosphatase" evidence="3">
    <location>
        <begin position="26"/>
        <end position="170"/>
    </location>
</feature>
<name>A0A7S1X4L4_9CHLO</name>
<dbReference type="InterPro" id="IPR000340">
    <property type="entry name" value="Dual-sp_phosphatase_cat-dom"/>
</dbReference>
<dbReference type="PANTHER" id="PTHR46377:SF1">
    <property type="entry name" value="DUAL SPECIFICITY PROTEIN PHOSPHATASE 19"/>
    <property type="match status" value="1"/>
</dbReference>
<dbReference type="EMBL" id="HBGG01019745">
    <property type="protein sequence ID" value="CAD9207993.1"/>
    <property type="molecule type" value="Transcribed_RNA"/>
</dbReference>
<evidence type="ECO:0000259" key="3">
    <source>
        <dbReference type="PROSITE" id="PS50054"/>
    </source>
</evidence>
<evidence type="ECO:0000256" key="1">
    <source>
        <dbReference type="ARBA" id="ARBA00022801"/>
    </source>
</evidence>
<dbReference type="Pfam" id="PF00782">
    <property type="entry name" value="DSPc"/>
    <property type="match status" value="1"/>
</dbReference>
<feature type="domain" description="Tyrosine specific protein phosphatases" evidence="4">
    <location>
        <begin position="91"/>
        <end position="149"/>
    </location>
</feature>
<reference evidence="5" key="1">
    <citation type="submission" date="2021-01" db="EMBL/GenBank/DDBJ databases">
        <authorList>
            <person name="Corre E."/>
            <person name="Pelletier E."/>
            <person name="Niang G."/>
            <person name="Scheremetjew M."/>
            <person name="Finn R."/>
            <person name="Kale V."/>
            <person name="Holt S."/>
            <person name="Cochrane G."/>
            <person name="Meng A."/>
            <person name="Brown T."/>
            <person name="Cohen L."/>
        </authorList>
    </citation>
    <scope>NUCLEOTIDE SEQUENCE</scope>
    <source>
        <strain evidence="5">PLY429</strain>
    </source>
</reference>
<dbReference type="InterPro" id="IPR020422">
    <property type="entry name" value="TYR_PHOSPHATASE_DUAL_dom"/>
</dbReference>
<dbReference type="InterPro" id="IPR029021">
    <property type="entry name" value="Prot-tyrosine_phosphatase-like"/>
</dbReference>
<keyword evidence="2" id="KW-0904">Protein phosphatase</keyword>
<dbReference type="GO" id="GO:0005737">
    <property type="term" value="C:cytoplasm"/>
    <property type="evidence" value="ECO:0007669"/>
    <property type="project" value="TreeGrafter"/>
</dbReference>
<sequence>MPDSKGFDCELDDADAEELQELEDCQLHAVRHGLFLGSMAAEASLGSAPATGVTHVLQVGGGLRPSFPDKFEYKQVVVDDDEREDLVAHFSACFSFIDQALQNEREAGGVLVHCSAGCSRSASVCLGYVMWKEGLCYDEAWRVVHSARPCICPNDGFKKQLREFERIGYDLSKWISWEAVEAQQSRAATETKLVTDSSKFCSLGPI</sequence>
<dbReference type="PROSITE" id="PS50056">
    <property type="entry name" value="TYR_PHOSPHATASE_2"/>
    <property type="match status" value="1"/>
</dbReference>
<evidence type="ECO:0000259" key="4">
    <source>
        <dbReference type="PROSITE" id="PS50056"/>
    </source>
</evidence>
<gene>
    <name evidence="5" type="ORF">TCHU04912_LOCUS10229</name>
</gene>
<dbReference type="SUPFAM" id="SSF52799">
    <property type="entry name" value="(Phosphotyrosine protein) phosphatases II"/>
    <property type="match status" value="1"/>
</dbReference>
<evidence type="ECO:0008006" key="6">
    <source>
        <dbReference type="Google" id="ProtNLM"/>
    </source>
</evidence>
<dbReference type="Gene3D" id="3.90.190.10">
    <property type="entry name" value="Protein tyrosine phosphatase superfamily"/>
    <property type="match status" value="1"/>
</dbReference>
<proteinExistence type="predicted"/>
<keyword evidence="1" id="KW-0378">Hydrolase</keyword>
<dbReference type="InterPro" id="IPR016130">
    <property type="entry name" value="Tyr_Pase_AS"/>
</dbReference>
<dbReference type="PANTHER" id="PTHR46377">
    <property type="entry name" value="DUAL SPECIFICITY PROTEIN PHOSPHATASE 19"/>
    <property type="match status" value="1"/>
</dbReference>
<accession>A0A7S1X4L4</accession>
<evidence type="ECO:0000256" key="2">
    <source>
        <dbReference type="ARBA" id="ARBA00022912"/>
    </source>
</evidence>
<organism evidence="5">
    <name type="scientific">Tetraselmis chuii</name>
    <dbReference type="NCBI Taxonomy" id="63592"/>
    <lineage>
        <taxon>Eukaryota</taxon>
        <taxon>Viridiplantae</taxon>
        <taxon>Chlorophyta</taxon>
        <taxon>core chlorophytes</taxon>
        <taxon>Chlorodendrophyceae</taxon>
        <taxon>Chlorodendrales</taxon>
        <taxon>Chlorodendraceae</taxon>
        <taxon>Tetraselmis</taxon>
    </lineage>
</organism>